<comment type="similarity">
    <text evidence="2">Belongs to the FliK family.</text>
</comment>
<dbReference type="PANTHER" id="PTHR37533:SF2">
    <property type="entry name" value="FLAGELLAR HOOK-LENGTH CONTROL PROTEIN"/>
    <property type="match status" value="1"/>
</dbReference>
<comment type="function">
    <text evidence="1">Controls the length of the flagellar hook.</text>
</comment>
<name>A0ABY2UPU8_9GAMM</name>
<dbReference type="Gene3D" id="3.30.750.140">
    <property type="match status" value="1"/>
</dbReference>
<reference evidence="6 7" key="1">
    <citation type="submission" date="2019-05" db="EMBL/GenBank/DDBJ databases">
        <title>Microbulbifer harenosus sp. nov., an alginate-degrading bacterium isolated from coastal sand.</title>
        <authorList>
            <person name="Huang H."/>
            <person name="Mo K."/>
            <person name="Bao S."/>
        </authorList>
    </citation>
    <scope>NUCLEOTIDE SEQUENCE [LARGE SCALE GENOMIC DNA]</scope>
    <source>
        <strain evidence="6 7">HB161719</strain>
    </source>
</reference>
<feature type="region of interest" description="Disordered" evidence="4">
    <location>
        <begin position="1"/>
        <end position="27"/>
    </location>
</feature>
<dbReference type="InterPro" id="IPR038610">
    <property type="entry name" value="FliK-like_C_sf"/>
</dbReference>
<gene>
    <name evidence="6" type="ORF">FDY93_00955</name>
</gene>
<keyword evidence="3" id="KW-1005">Bacterial flagellum biogenesis</keyword>
<dbReference type="Pfam" id="PF02120">
    <property type="entry name" value="Flg_hook"/>
    <property type="match status" value="1"/>
</dbReference>
<dbReference type="Proteomes" id="UP000306791">
    <property type="component" value="Unassembled WGS sequence"/>
</dbReference>
<dbReference type="InterPro" id="IPR052563">
    <property type="entry name" value="FliK"/>
</dbReference>
<dbReference type="InterPro" id="IPR021136">
    <property type="entry name" value="Flagellar_hook_control-like_C"/>
</dbReference>
<feature type="region of interest" description="Disordered" evidence="4">
    <location>
        <begin position="338"/>
        <end position="382"/>
    </location>
</feature>
<comment type="caution">
    <text evidence="6">The sequence shown here is derived from an EMBL/GenBank/DDBJ whole genome shotgun (WGS) entry which is preliminary data.</text>
</comment>
<dbReference type="PRINTS" id="PR01007">
    <property type="entry name" value="FLGHOOKFLIK"/>
</dbReference>
<keyword evidence="7" id="KW-1185">Reference proteome</keyword>
<dbReference type="EMBL" id="VANI01000001">
    <property type="protein sequence ID" value="TLM79976.1"/>
    <property type="molecule type" value="Genomic_DNA"/>
</dbReference>
<feature type="compositionally biased region" description="Low complexity" evidence="4">
    <location>
        <begin position="342"/>
        <end position="356"/>
    </location>
</feature>
<dbReference type="PANTHER" id="PTHR37533">
    <property type="entry name" value="FLAGELLAR HOOK-LENGTH CONTROL PROTEIN"/>
    <property type="match status" value="1"/>
</dbReference>
<dbReference type="RefSeq" id="WP_138233861.1">
    <property type="nucleotide sequence ID" value="NZ_CP185860.1"/>
</dbReference>
<evidence type="ECO:0000259" key="5">
    <source>
        <dbReference type="Pfam" id="PF02120"/>
    </source>
</evidence>
<accession>A0ABY2UPU8</accession>
<dbReference type="InterPro" id="IPR001635">
    <property type="entry name" value="Flag_hook_Flik"/>
</dbReference>
<evidence type="ECO:0000313" key="6">
    <source>
        <dbReference type="EMBL" id="TLM79976.1"/>
    </source>
</evidence>
<proteinExistence type="inferred from homology"/>
<sequence>MDITSLLNLTPAGTGTGPGNGTGRTATGETTARFADTLQAATARSSETPAAGGATAGIAVQTSPLATGSLLQQLAPGPITATLATPLSIADIADAAPTEAEWSDTELAEAMLGESGEAAGIPAMALLSASPAAMPSAEIAGAGSPLPAAVSQAIGGAVNNRVGGGVGEVVGSRIASSEAPLAAASLAPPAPSASPMTSDGATASGVIVSPLAVEAAQAAGAESLPLLPTTPSAASPTAGQALPAAPALAMQSALGSAAWGDEFGQHLLNMVHRGEQQVDLYLHPRELGALSVSLSLDDQGARAQFFSAHGAVRSAVEQALPHLREALAQQGISLGETSVGDQRQPAHQQQSASAQHDGGNARGNSGADQFGNNGFTGTDDAPGAVPVSLRAIDFYA</sequence>
<feature type="compositionally biased region" description="Polar residues" evidence="4">
    <location>
        <begin position="362"/>
        <end position="376"/>
    </location>
</feature>
<feature type="domain" description="Flagellar hook-length control protein-like C-terminal" evidence="5">
    <location>
        <begin position="267"/>
        <end position="346"/>
    </location>
</feature>
<protein>
    <recommendedName>
        <fullName evidence="5">Flagellar hook-length control protein-like C-terminal domain-containing protein</fullName>
    </recommendedName>
</protein>
<evidence type="ECO:0000256" key="1">
    <source>
        <dbReference type="ARBA" id="ARBA00003944"/>
    </source>
</evidence>
<evidence type="ECO:0000256" key="2">
    <source>
        <dbReference type="ARBA" id="ARBA00009149"/>
    </source>
</evidence>
<evidence type="ECO:0000256" key="4">
    <source>
        <dbReference type="SAM" id="MobiDB-lite"/>
    </source>
</evidence>
<evidence type="ECO:0000256" key="3">
    <source>
        <dbReference type="ARBA" id="ARBA00022795"/>
    </source>
</evidence>
<organism evidence="6 7">
    <name type="scientific">Microbulbifer harenosus</name>
    <dbReference type="NCBI Taxonomy" id="2576840"/>
    <lineage>
        <taxon>Bacteria</taxon>
        <taxon>Pseudomonadati</taxon>
        <taxon>Pseudomonadota</taxon>
        <taxon>Gammaproteobacteria</taxon>
        <taxon>Cellvibrionales</taxon>
        <taxon>Microbulbiferaceae</taxon>
        <taxon>Microbulbifer</taxon>
    </lineage>
</organism>
<dbReference type="CDD" id="cd17470">
    <property type="entry name" value="T3SS_Flik_C"/>
    <property type="match status" value="1"/>
</dbReference>
<evidence type="ECO:0000313" key="7">
    <source>
        <dbReference type="Proteomes" id="UP000306791"/>
    </source>
</evidence>